<dbReference type="Proteomes" id="UP000694559">
    <property type="component" value="Unplaced"/>
</dbReference>
<dbReference type="PROSITE" id="PS50222">
    <property type="entry name" value="EF_HAND_2"/>
    <property type="match status" value="1"/>
</dbReference>
<dbReference type="InterPro" id="IPR001751">
    <property type="entry name" value="S100/CaBP7/8-like_CS"/>
</dbReference>
<keyword evidence="8" id="KW-1185">Reference proteome</keyword>
<dbReference type="GeneTree" id="ENSGT00390000000920"/>
<dbReference type="InterPro" id="IPR034325">
    <property type="entry name" value="S-100_dom"/>
</dbReference>
<evidence type="ECO:0000256" key="3">
    <source>
        <dbReference type="ARBA" id="ARBA00022737"/>
    </source>
</evidence>
<dbReference type="PANTHER" id="PTHR11639:SF134">
    <property type="entry name" value="PROTEIN S100-A1-RELATED"/>
    <property type="match status" value="1"/>
</dbReference>
<dbReference type="InterPro" id="IPR018247">
    <property type="entry name" value="EF_Hand_1_Ca_BS"/>
</dbReference>
<dbReference type="AlphaFoldDB" id="A0A8C6XQT4"/>
<dbReference type="OrthoDB" id="9924649at2759"/>
<dbReference type="Pfam" id="PF01023">
    <property type="entry name" value="S_100"/>
    <property type="match status" value="1"/>
</dbReference>
<dbReference type="GO" id="GO:0005509">
    <property type="term" value="F:calcium ion binding"/>
    <property type="evidence" value="ECO:0007669"/>
    <property type="project" value="InterPro"/>
</dbReference>
<keyword evidence="4 5" id="KW-0106">Calcium</keyword>
<evidence type="ECO:0000313" key="7">
    <source>
        <dbReference type="Ensembl" id="ENSNNAP00000017421.1"/>
    </source>
</evidence>
<dbReference type="InterPro" id="IPR011992">
    <property type="entry name" value="EF-hand-dom_pair"/>
</dbReference>
<dbReference type="GO" id="GO:0048471">
    <property type="term" value="C:perinuclear region of cytoplasm"/>
    <property type="evidence" value="ECO:0007669"/>
    <property type="project" value="TreeGrafter"/>
</dbReference>
<reference evidence="7" key="1">
    <citation type="submission" date="2025-08" db="UniProtKB">
        <authorList>
            <consortium name="Ensembl"/>
        </authorList>
    </citation>
    <scope>IDENTIFICATION</scope>
</reference>
<gene>
    <name evidence="7" type="primary">S100A16</name>
</gene>
<dbReference type="PANTHER" id="PTHR11639">
    <property type="entry name" value="S100 CALCIUM-BINDING PROTEIN"/>
    <property type="match status" value="1"/>
</dbReference>
<evidence type="ECO:0000256" key="1">
    <source>
        <dbReference type="ARBA" id="ARBA00007323"/>
    </source>
</evidence>
<accession>A0A8C6XQT4</accession>
<dbReference type="Gene3D" id="1.10.238.10">
    <property type="entry name" value="EF-hand"/>
    <property type="match status" value="1"/>
</dbReference>
<evidence type="ECO:0000256" key="2">
    <source>
        <dbReference type="ARBA" id="ARBA00022723"/>
    </source>
</evidence>
<evidence type="ECO:0000313" key="8">
    <source>
        <dbReference type="Proteomes" id="UP000694559"/>
    </source>
</evidence>
<sequence>MQGAKGSMAVTGDSSELEWAIQTLVKNYDKYSGKGCCCRKRRGISKSDFRKMLSHELNHMLTNTHYKECIEEMMKKLDQNKDGVIDFYEYWLLIGNIVNPLVHQKQP</sequence>
<dbReference type="GO" id="GO:0046914">
    <property type="term" value="F:transition metal ion binding"/>
    <property type="evidence" value="ECO:0007669"/>
    <property type="project" value="InterPro"/>
</dbReference>
<dbReference type="PROSITE" id="PS00303">
    <property type="entry name" value="S100_CABP"/>
    <property type="match status" value="1"/>
</dbReference>
<feature type="domain" description="EF-hand" evidence="6">
    <location>
        <begin position="65"/>
        <end position="100"/>
    </location>
</feature>
<dbReference type="GO" id="GO:0005615">
    <property type="term" value="C:extracellular space"/>
    <property type="evidence" value="ECO:0007669"/>
    <property type="project" value="TreeGrafter"/>
</dbReference>
<evidence type="ECO:0000256" key="5">
    <source>
        <dbReference type="RuleBase" id="RU361184"/>
    </source>
</evidence>
<keyword evidence="2 5" id="KW-0479">Metal-binding</keyword>
<dbReference type="Ensembl" id="ENSNNAT00000018293.1">
    <property type="protein sequence ID" value="ENSNNAP00000017421.1"/>
    <property type="gene ID" value="ENSNNAG00000011702.1"/>
</dbReference>
<evidence type="ECO:0000259" key="6">
    <source>
        <dbReference type="PROSITE" id="PS50222"/>
    </source>
</evidence>
<dbReference type="OMA" id="DEYWRLI"/>
<proteinExistence type="inferred from homology"/>
<dbReference type="SMART" id="SM01394">
    <property type="entry name" value="S_100"/>
    <property type="match status" value="1"/>
</dbReference>
<comment type="similarity">
    <text evidence="1 5">Belongs to the S-100 family.</text>
</comment>
<name>A0A8C6XQT4_NAJNA</name>
<evidence type="ECO:0000256" key="4">
    <source>
        <dbReference type="ARBA" id="ARBA00022837"/>
    </source>
</evidence>
<dbReference type="InterPro" id="IPR013787">
    <property type="entry name" value="S100_Ca-bd_sub"/>
</dbReference>
<organism evidence="7 8">
    <name type="scientific">Naja naja</name>
    <name type="common">Indian cobra</name>
    <dbReference type="NCBI Taxonomy" id="35670"/>
    <lineage>
        <taxon>Eukaryota</taxon>
        <taxon>Metazoa</taxon>
        <taxon>Chordata</taxon>
        <taxon>Craniata</taxon>
        <taxon>Vertebrata</taxon>
        <taxon>Euteleostomi</taxon>
        <taxon>Lepidosauria</taxon>
        <taxon>Squamata</taxon>
        <taxon>Bifurcata</taxon>
        <taxon>Unidentata</taxon>
        <taxon>Episquamata</taxon>
        <taxon>Toxicofera</taxon>
        <taxon>Serpentes</taxon>
        <taxon>Colubroidea</taxon>
        <taxon>Elapidae</taxon>
        <taxon>Elapinae</taxon>
        <taxon>Naja</taxon>
    </lineage>
</organism>
<dbReference type="PROSITE" id="PS00018">
    <property type="entry name" value="EF_HAND_1"/>
    <property type="match status" value="1"/>
</dbReference>
<reference evidence="7" key="2">
    <citation type="submission" date="2025-09" db="UniProtKB">
        <authorList>
            <consortium name="Ensembl"/>
        </authorList>
    </citation>
    <scope>IDENTIFICATION</scope>
</reference>
<dbReference type="CDD" id="cd00213">
    <property type="entry name" value="S-100"/>
    <property type="match status" value="1"/>
</dbReference>
<dbReference type="InterPro" id="IPR002048">
    <property type="entry name" value="EF_hand_dom"/>
</dbReference>
<protein>
    <recommendedName>
        <fullName evidence="5">Protein S100</fullName>
    </recommendedName>
    <alternativeName>
        <fullName evidence="5">S100 calcium-binding protein</fullName>
    </alternativeName>
</protein>
<dbReference type="GO" id="GO:0048306">
    <property type="term" value="F:calcium-dependent protein binding"/>
    <property type="evidence" value="ECO:0007669"/>
    <property type="project" value="TreeGrafter"/>
</dbReference>
<dbReference type="SUPFAM" id="SSF47473">
    <property type="entry name" value="EF-hand"/>
    <property type="match status" value="1"/>
</dbReference>
<keyword evidence="3" id="KW-0677">Repeat</keyword>